<dbReference type="GO" id="GO:0015171">
    <property type="term" value="F:amino acid transmembrane transporter activity"/>
    <property type="evidence" value="ECO:0007669"/>
    <property type="project" value="TreeGrafter"/>
</dbReference>
<comment type="subcellular location">
    <subcellularLocation>
        <location evidence="1">Cell membrane</location>
        <topology evidence="1">Multi-pass membrane protein</topology>
    </subcellularLocation>
</comment>
<dbReference type="AlphaFoldDB" id="A0A6B0TXQ9"/>
<comment type="caution">
    <text evidence="7">The sequence shown here is derived from an EMBL/GenBank/DDBJ whole genome shotgun (WGS) entry which is preliminary data.</text>
</comment>
<dbReference type="Pfam" id="PF01810">
    <property type="entry name" value="LysE"/>
    <property type="match status" value="1"/>
</dbReference>
<dbReference type="RefSeq" id="WP_160855542.1">
    <property type="nucleotide sequence ID" value="NZ_WUWG01000005.1"/>
</dbReference>
<keyword evidence="5 6" id="KW-0472">Membrane</keyword>
<keyword evidence="2" id="KW-1003">Cell membrane</keyword>
<dbReference type="EMBL" id="WUWG01000005">
    <property type="protein sequence ID" value="MXU66238.1"/>
    <property type="molecule type" value="Genomic_DNA"/>
</dbReference>
<evidence type="ECO:0000256" key="1">
    <source>
        <dbReference type="ARBA" id="ARBA00004651"/>
    </source>
</evidence>
<reference evidence="7 8" key="1">
    <citation type="submission" date="2019-12" db="EMBL/GenBank/DDBJ databases">
        <title>Strain KN286 was isolated from seawater, which was collected from Caroline Seamount in the tropical western Pacific.</title>
        <authorList>
            <person name="Wang Q."/>
        </authorList>
    </citation>
    <scope>NUCLEOTIDE SEQUENCE [LARGE SCALE GENOMIC DNA]</scope>
    <source>
        <strain evidence="7 8">KN286</strain>
    </source>
</reference>
<keyword evidence="8" id="KW-1185">Reference proteome</keyword>
<evidence type="ECO:0000256" key="2">
    <source>
        <dbReference type="ARBA" id="ARBA00022475"/>
    </source>
</evidence>
<feature type="transmembrane region" description="Helical" evidence="6">
    <location>
        <begin position="52"/>
        <end position="74"/>
    </location>
</feature>
<accession>A0A6B0TXQ9</accession>
<dbReference type="GO" id="GO:0005886">
    <property type="term" value="C:plasma membrane"/>
    <property type="evidence" value="ECO:0007669"/>
    <property type="project" value="UniProtKB-SubCell"/>
</dbReference>
<dbReference type="Proteomes" id="UP000436016">
    <property type="component" value="Unassembled WGS sequence"/>
</dbReference>
<keyword evidence="3 6" id="KW-0812">Transmembrane</keyword>
<evidence type="ECO:0000256" key="3">
    <source>
        <dbReference type="ARBA" id="ARBA00022692"/>
    </source>
</evidence>
<gene>
    <name evidence="7" type="ORF">GSH16_12365</name>
</gene>
<dbReference type="InterPro" id="IPR001123">
    <property type="entry name" value="LeuE-type"/>
</dbReference>
<evidence type="ECO:0000256" key="5">
    <source>
        <dbReference type="ARBA" id="ARBA00023136"/>
    </source>
</evidence>
<feature type="transmembrane region" description="Helical" evidence="6">
    <location>
        <begin position="178"/>
        <end position="196"/>
    </location>
</feature>
<dbReference type="PANTHER" id="PTHR30086">
    <property type="entry name" value="ARGININE EXPORTER PROTEIN ARGO"/>
    <property type="match status" value="1"/>
</dbReference>
<keyword evidence="4 6" id="KW-1133">Transmembrane helix</keyword>
<evidence type="ECO:0000256" key="6">
    <source>
        <dbReference type="SAM" id="Phobius"/>
    </source>
</evidence>
<sequence>MSVDIVSFAVFAGAMVATPGPANMVLLSAGAGFGLRASMPFVIGVALSKQAIIWPVGLGLMTAATAAPGLFLALKYLSAAYIIYLAWRIASARIVPAAGVTTPPSFWSGLIVHPLNPKAWALVTAGFSNFVAPGTPALPATLAIAATLLGLQLVLHPLWCAAGALIAQRIAGTRAERGLMIVLALLTVASVAFVLWKGV</sequence>
<feature type="transmembrane region" description="Helical" evidence="6">
    <location>
        <begin position="142"/>
        <end position="166"/>
    </location>
</feature>
<evidence type="ECO:0000256" key="4">
    <source>
        <dbReference type="ARBA" id="ARBA00022989"/>
    </source>
</evidence>
<evidence type="ECO:0000313" key="8">
    <source>
        <dbReference type="Proteomes" id="UP000436016"/>
    </source>
</evidence>
<name>A0A6B0TXQ9_9RHOB</name>
<feature type="transmembrane region" description="Helical" evidence="6">
    <location>
        <begin position="81"/>
        <end position="100"/>
    </location>
</feature>
<dbReference type="PANTHER" id="PTHR30086:SF20">
    <property type="entry name" value="ARGININE EXPORTER PROTEIN ARGO-RELATED"/>
    <property type="match status" value="1"/>
</dbReference>
<organism evidence="7 8">
    <name type="scientific">Oceanomicrobium pacificus</name>
    <dbReference type="NCBI Taxonomy" id="2692916"/>
    <lineage>
        <taxon>Bacteria</taxon>
        <taxon>Pseudomonadati</taxon>
        <taxon>Pseudomonadota</taxon>
        <taxon>Alphaproteobacteria</taxon>
        <taxon>Rhodobacterales</taxon>
        <taxon>Paracoccaceae</taxon>
        <taxon>Oceanomicrobium</taxon>
    </lineage>
</organism>
<evidence type="ECO:0000313" key="7">
    <source>
        <dbReference type="EMBL" id="MXU66238.1"/>
    </source>
</evidence>
<protein>
    <submittedName>
        <fullName evidence="7">LysE family transporter</fullName>
    </submittedName>
</protein>
<proteinExistence type="predicted"/>